<dbReference type="Pfam" id="PF04519">
    <property type="entry name" value="Bactofilin"/>
    <property type="match status" value="1"/>
</dbReference>
<dbReference type="PANTHER" id="PTHR35024">
    <property type="entry name" value="HYPOTHETICAL CYTOSOLIC PROTEIN"/>
    <property type="match status" value="1"/>
</dbReference>
<dbReference type="PANTHER" id="PTHR35024:SF4">
    <property type="entry name" value="POLYMER-FORMING CYTOSKELETAL PROTEIN"/>
    <property type="match status" value="1"/>
</dbReference>
<organism evidence="2 3">
    <name type="scientific">Candidatus Kuenenbacteria bacterium CG10_big_fil_rev_8_21_14_0_10_36_11</name>
    <dbReference type="NCBI Taxonomy" id="1974618"/>
    <lineage>
        <taxon>Bacteria</taxon>
        <taxon>Candidatus Kueneniibacteriota</taxon>
    </lineage>
</organism>
<reference evidence="3" key="1">
    <citation type="submission" date="2017-09" db="EMBL/GenBank/DDBJ databases">
        <title>Depth-based differentiation of microbial function through sediment-hosted aquifers and enrichment of novel symbionts in the deep terrestrial subsurface.</title>
        <authorList>
            <person name="Probst A.J."/>
            <person name="Ladd B."/>
            <person name="Jarett J.K."/>
            <person name="Geller-Mcgrath D.E."/>
            <person name="Sieber C.M.K."/>
            <person name="Emerson J.B."/>
            <person name="Anantharaman K."/>
            <person name="Thomas B.C."/>
            <person name="Malmstrom R."/>
            <person name="Stieglmeier M."/>
            <person name="Klingl A."/>
            <person name="Woyke T."/>
            <person name="Ryan C.M."/>
            <person name="Banfield J.F."/>
        </authorList>
    </citation>
    <scope>NUCLEOTIDE SEQUENCE [LARGE SCALE GENOMIC DNA]</scope>
</reference>
<sequence length="121" mass="12968">MSKENFKEVETIIGPTVKVEGDFKADGNVIIEGQISGTFKTKKGLRVGEGALIKATIEAENAWVGGQVEGNLIIKNHLELSSNARVKGDIEAQILTMETGAQINGTVKMGENADNVKIIEE</sequence>
<protein>
    <recommendedName>
        <fullName evidence="4">Cell shape determination protein CcmA</fullName>
    </recommendedName>
</protein>
<evidence type="ECO:0000313" key="2">
    <source>
        <dbReference type="EMBL" id="PIT89513.1"/>
    </source>
</evidence>
<comment type="caution">
    <text evidence="2">The sequence shown here is derived from an EMBL/GenBank/DDBJ whole genome shotgun (WGS) entry which is preliminary data.</text>
</comment>
<evidence type="ECO:0008006" key="4">
    <source>
        <dbReference type="Google" id="ProtNLM"/>
    </source>
</evidence>
<evidence type="ECO:0000256" key="1">
    <source>
        <dbReference type="ARBA" id="ARBA00044755"/>
    </source>
</evidence>
<name>A0A2M6W9P8_9BACT</name>
<comment type="similarity">
    <text evidence="1">Belongs to the bactofilin family.</text>
</comment>
<dbReference type="Proteomes" id="UP000231464">
    <property type="component" value="Unassembled WGS sequence"/>
</dbReference>
<evidence type="ECO:0000313" key="3">
    <source>
        <dbReference type="Proteomes" id="UP000231464"/>
    </source>
</evidence>
<accession>A0A2M6W9P8</accession>
<dbReference type="InterPro" id="IPR007607">
    <property type="entry name" value="BacA/B"/>
</dbReference>
<proteinExistence type="inferred from homology"/>
<dbReference type="AlphaFoldDB" id="A0A2M6W9P8"/>
<dbReference type="InterPro" id="IPR011004">
    <property type="entry name" value="Trimer_LpxA-like_sf"/>
</dbReference>
<dbReference type="SUPFAM" id="SSF51161">
    <property type="entry name" value="Trimeric LpxA-like enzymes"/>
    <property type="match status" value="1"/>
</dbReference>
<gene>
    <name evidence="2" type="ORF">COU23_03545</name>
</gene>
<dbReference type="EMBL" id="PFBP01000058">
    <property type="protein sequence ID" value="PIT89513.1"/>
    <property type="molecule type" value="Genomic_DNA"/>
</dbReference>